<protein>
    <submittedName>
        <fullName evidence="2">Uncharacterized protein</fullName>
    </submittedName>
</protein>
<dbReference type="Proteomes" id="UP000322873">
    <property type="component" value="Unassembled WGS sequence"/>
</dbReference>
<dbReference type="AlphaFoldDB" id="A0A5M9JLK7"/>
<keyword evidence="1" id="KW-0472">Membrane</keyword>
<keyword evidence="1" id="KW-1133">Transmembrane helix</keyword>
<evidence type="ECO:0000313" key="3">
    <source>
        <dbReference type="Proteomes" id="UP000322873"/>
    </source>
</evidence>
<evidence type="ECO:0000313" key="2">
    <source>
        <dbReference type="EMBL" id="KAA8568692.1"/>
    </source>
</evidence>
<dbReference type="EMBL" id="VICG01000009">
    <property type="protein sequence ID" value="KAA8568692.1"/>
    <property type="molecule type" value="Genomic_DNA"/>
</dbReference>
<evidence type="ECO:0000256" key="1">
    <source>
        <dbReference type="SAM" id="Phobius"/>
    </source>
</evidence>
<name>A0A5M9JLK7_MONFR</name>
<proteinExistence type="predicted"/>
<keyword evidence="3" id="KW-1185">Reference proteome</keyword>
<keyword evidence="1" id="KW-0812">Transmembrane</keyword>
<sequence>MQCGMWASHSSREEAWNEPKKREITIFKHLAFTPRHKHQRWSFRIHPLSFSLYPGYCLHSFQGAVGTFSSVSFFFLSLFFIEMIWLGISTLRGVWLCR</sequence>
<reference evidence="2 3" key="1">
    <citation type="submission" date="2019-06" db="EMBL/GenBank/DDBJ databases">
        <title>Genome Sequence of the Brown Rot Fungal Pathogen Monilinia fructicola.</title>
        <authorList>
            <person name="De Miccolis Angelini R.M."/>
            <person name="Landi L."/>
            <person name="Abate D."/>
            <person name="Pollastro S."/>
            <person name="Romanazzi G."/>
            <person name="Faretra F."/>
        </authorList>
    </citation>
    <scope>NUCLEOTIDE SEQUENCE [LARGE SCALE GENOMIC DNA]</scope>
    <source>
        <strain evidence="2 3">Mfrc123</strain>
    </source>
</reference>
<comment type="caution">
    <text evidence="2">The sequence shown here is derived from an EMBL/GenBank/DDBJ whole genome shotgun (WGS) entry which is preliminary data.</text>
</comment>
<gene>
    <name evidence="2" type="ORF">EYC84_007693</name>
</gene>
<feature type="transmembrane region" description="Helical" evidence="1">
    <location>
        <begin position="68"/>
        <end position="88"/>
    </location>
</feature>
<accession>A0A5M9JLK7</accession>
<organism evidence="2 3">
    <name type="scientific">Monilinia fructicola</name>
    <name type="common">Brown rot fungus</name>
    <name type="synonym">Ciboria fructicola</name>
    <dbReference type="NCBI Taxonomy" id="38448"/>
    <lineage>
        <taxon>Eukaryota</taxon>
        <taxon>Fungi</taxon>
        <taxon>Dikarya</taxon>
        <taxon>Ascomycota</taxon>
        <taxon>Pezizomycotina</taxon>
        <taxon>Leotiomycetes</taxon>
        <taxon>Helotiales</taxon>
        <taxon>Sclerotiniaceae</taxon>
        <taxon>Monilinia</taxon>
    </lineage>
</organism>